<dbReference type="SUPFAM" id="SSF46785">
    <property type="entry name" value="Winged helix' DNA-binding domain"/>
    <property type="match status" value="1"/>
</dbReference>
<organism evidence="2 3">
    <name type="scientific">Thioclava electrotropha</name>
    <dbReference type="NCBI Taxonomy" id="1549850"/>
    <lineage>
        <taxon>Bacteria</taxon>
        <taxon>Pseudomonadati</taxon>
        <taxon>Pseudomonadota</taxon>
        <taxon>Alphaproteobacteria</taxon>
        <taxon>Rhodobacterales</taxon>
        <taxon>Paracoccaceae</taxon>
        <taxon>Thioclava</taxon>
    </lineage>
</organism>
<dbReference type="Proteomes" id="UP000192422">
    <property type="component" value="Chromosome"/>
</dbReference>
<evidence type="ECO:0000256" key="1">
    <source>
        <dbReference type="SAM" id="MobiDB-lite"/>
    </source>
</evidence>
<feature type="region of interest" description="Disordered" evidence="1">
    <location>
        <begin position="150"/>
        <end position="174"/>
    </location>
</feature>
<dbReference type="Gene3D" id="1.10.10.10">
    <property type="entry name" value="Winged helix-like DNA-binding domain superfamily/Winged helix DNA-binding domain"/>
    <property type="match status" value="1"/>
</dbReference>
<feature type="compositionally biased region" description="Basic residues" evidence="1">
    <location>
        <begin position="153"/>
        <end position="168"/>
    </location>
</feature>
<protein>
    <submittedName>
        <fullName evidence="2">GntR family transcriptional regulator</fullName>
    </submittedName>
</protein>
<reference evidence="2 3" key="1">
    <citation type="submission" date="2020-05" db="EMBL/GenBank/DDBJ databases">
        <title>Thioclava electrotropha strain Elox9 finished genome.</title>
        <authorList>
            <person name="Rowe A.R."/>
            <person name="Wilbanks E.G."/>
        </authorList>
    </citation>
    <scope>NUCLEOTIDE SEQUENCE [LARGE SCALE GENOMIC DNA]</scope>
    <source>
        <strain evidence="2 3">Elox9</strain>
    </source>
</reference>
<evidence type="ECO:0000313" key="3">
    <source>
        <dbReference type="Proteomes" id="UP000192422"/>
    </source>
</evidence>
<dbReference type="InterPro" id="IPR036388">
    <property type="entry name" value="WH-like_DNA-bd_sf"/>
</dbReference>
<accession>A0ABX6YWS8</accession>
<dbReference type="InterPro" id="IPR036390">
    <property type="entry name" value="WH_DNA-bd_sf"/>
</dbReference>
<proteinExistence type="predicted"/>
<keyword evidence="3" id="KW-1185">Reference proteome</keyword>
<dbReference type="RefSeq" id="WP_083080413.1">
    <property type="nucleotide sequence ID" value="NZ_CP053562.1"/>
</dbReference>
<sequence length="174" mass="19646">MSENEDEATNVVPLNPKQHPQATLKVLDQKWGKETMEANYTVLPSALLRGQARLGINATELAVLVHLIDHWWKADEMPWPSKRTLADRLRVGEKTIQRAIAHLEEEGLIKRTPRFSKKTGARTSNEYDLKPLVERLKPIAQDQVQAAKEARAIKKKAEKPGLKRRSSAKKAASE</sequence>
<gene>
    <name evidence="2" type="ORF">AKL02_016420</name>
</gene>
<dbReference type="EMBL" id="CP053562">
    <property type="protein sequence ID" value="QPZ92319.1"/>
    <property type="molecule type" value="Genomic_DNA"/>
</dbReference>
<dbReference type="Pfam" id="PF13730">
    <property type="entry name" value="HTH_36"/>
    <property type="match status" value="1"/>
</dbReference>
<name>A0ABX6YWS8_9RHOB</name>
<evidence type="ECO:0000313" key="2">
    <source>
        <dbReference type="EMBL" id="QPZ92319.1"/>
    </source>
</evidence>